<dbReference type="Gene3D" id="2.120.10.70">
    <property type="entry name" value="Fucose-specific lectin"/>
    <property type="match status" value="1"/>
</dbReference>
<dbReference type="SUPFAM" id="SSF89372">
    <property type="entry name" value="Fucose-specific lectin"/>
    <property type="match status" value="1"/>
</dbReference>
<dbReference type="OrthoDB" id="4261332at2759"/>
<comment type="caution">
    <text evidence="4">The sequence shown here is derived from an EMBL/GenBank/DDBJ whole genome shotgun (WGS) entry which is preliminary data.</text>
</comment>
<sequence>MPAVTKELDIAVTAWGPESQNILTFTHGEGGDIYETKFDGKEWEHLGVVAKAKPSSPMRSHLTGRTGYLRVVFIGNDNTIQLAIHNGKYWQLYGTSTKVHALSRLAARYDNDGKYRVFAQAEDGKIVQVSFDRSKGKYGVTVAFKDAVPGSSIAVTPNGIPRVNAWRPEKDNWISEDFPIVGKANMQLAALDREDLKDLPDNPDRELHVFYNIGVGFTERYYTYKGWKDGCPLPSGPGPITTMVKGNGRVAVFSHNRDDQTRIFKVSNEDNWEAKKIIVA</sequence>
<gene>
    <name evidence="4" type="ORF">SI65_07235</name>
</gene>
<evidence type="ECO:0000313" key="4">
    <source>
        <dbReference type="EMBL" id="ODM17560.1"/>
    </source>
</evidence>
<proteinExistence type="inferred from homology"/>
<evidence type="ECO:0000313" key="5">
    <source>
        <dbReference type="Proteomes" id="UP000094569"/>
    </source>
</evidence>
<accession>A0A1E3B9B0</accession>
<dbReference type="Pfam" id="PF07938">
    <property type="entry name" value="Fungal_lectin"/>
    <property type="match status" value="1"/>
</dbReference>
<evidence type="ECO:0000256" key="1">
    <source>
        <dbReference type="ARBA" id="ARBA00009042"/>
    </source>
</evidence>
<name>A0A1E3B9B0_ASPCR</name>
<dbReference type="GO" id="GO:0030246">
    <property type="term" value="F:carbohydrate binding"/>
    <property type="evidence" value="ECO:0007669"/>
    <property type="project" value="UniProtKB-KW"/>
</dbReference>
<evidence type="ECO:0000256" key="3">
    <source>
        <dbReference type="ARBA" id="ARBA00022734"/>
    </source>
</evidence>
<dbReference type="AlphaFoldDB" id="A0A1E3B9B0"/>
<dbReference type="VEuPathDB" id="FungiDB:SI65_07235"/>
<reference evidence="4 5" key="1">
    <citation type="journal article" date="2016" name="BMC Genomics">
        <title>Comparative genomic and transcriptomic analyses of the Fuzhuan brick tea-fermentation fungus Aspergillus cristatus.</title>
        <authorList>
            <person name="Ge Y."/>
            <person name="Wang Y."/>
            <person name="Liu Y."/>
            <person name="Tan Y."/>
            <person name="Ren X."/>
            <person name="Zhang X."/>
            <person name="Hyde K.D."/>
            <person name="Liu Y."/>
            <person name="Liu Z."/>
        </authorList>
    </citation>
    <scope>NUCLEOTIDE SEQUENCE [LARGE SCALE GENOMIC DNA]</scope>
    <source>
        <strain evidence="4 5">GZAAS20.1005</strain>
    </source>
</reference>
<evidence type="ECO:0000256" key="2">
    <source>
        <dbReference type="ARBA" id="ARBA00015560"/>
    </source>
</evidence>
<dbReference type="EMBL" id="JXNT01000008">
    <property type="protein sequence ID" value="ODM17560.1"/>
    <property type="molecule type" value="Genomic_DNA"/>
</dbReference>
<dbReference type="Proteomes" id="UP000094569">
    <property type="component" value="Unassembled WGS sequence"/>
</dbReference>
<keyword evidence="5" id="KW-1185">Reference proteome</keyword>
<keyword evidence="3" id="KW-0430">Lectin</keyword>
<comment type="similarity">
    <text evidence="1">Belongs to the fungal fucose-specific lectin family.</text>
</comment>
<dbReference type="InterPro" id="IPR012475">
    <property type="entry name" value="Fungal_lectin"/>
</dbReference>
<protein>
    <recommendedName>
        <fullName evidence="2">Fucose-specific lectin</fullName>
    </recommendedName>
</protein>
<organism evidence="4 5">
    <name type="scientific">Aspergillus cristatus</name>
    <name type="common">Chinese Fuzhuan brick tea-fermentation fungus</name>
    <name type="synonym">Eurotium cristatum</name>
    <dbReference type="NCBI Taxonomy" id="573508"/>
    <lineage>
        <taxon>Eukaryota</taxon>
        <taxon>Fungi</taxon>
        <taxon>Dikarya</taxon>
        <taxon>Ascomycota</taxon>
        <taxon>Pezizomycotina</taxon>
        <taxon>Eurotiomycetes</taxon>
        <taxon>Eurotiomycetidae</taxon>
        <taxon>Eurotiales</taxon>
        <taxon>Aspergillaceae</taxon>
        <taxon>Aspergillus</taxon>
        <taxon>Aspergillus subgen. Aspergillus</taxon>
    </lineage>
</organism>